<feature type="transmembrane region" description="Helical" evidence="1">
    <location>
        <begin position="42"/>
        <end position="61"/>
    </location>
</feature>
<comment type="caution">
    <text evidence="2">The sequence shown here is derived from an EMBL/GenBank/DDBJ whole genome shotgun (WGS) entry which is preliminary data.</text>
</comment>
<dbReference type="EMBL" id="JARAKF010000001">
    <property type="protein sequence ID" value="MDU8991538.1"/>
    <property type="molecule type" value="Genomic_DNA"/>
</dbReference>
<gene>
    <name evidence="2" type="ORF">PU648_03885</name>
</gene>
<evidence type="ECO:0000313" key="3">
    <source>
        <dbReference type="Proteomes" id="UP001257627"/>
    </source>
</evidence>
<dbReference type="Proteomes" id="UP001257627">
    <property type="component" value="Unassembled WGS sequence"/>
</dbReference>
<keyword evidence="1" id="KW-0812">Transmembrane</keyword>
<evidence type="ECO:0000313" key="2">
    <source>
        <dbReference type="EMBL" id="MDU8991538.1"/>
    </source>
</evidence>
<name>A0ABU3UCG8_9ACTN</name>
<accession>A0ABU3UCG8</accession>
<protein>
    <submittedName>
        <fullName evidence="2">Uncharacterized protein</fullName>
    </submittedName>
</protein>
<evidence type="ECO:0000256" key="1">
    <source>
        <dbReference type="SAM" id="Phobius"/>
    </source>
</evidence>
<dbReference type="RefSeq" id="WP_143610549.1">
    <property type="nucleotide sequence ID" value="NZ_CP107955.1"/>
</dbReference>
<sequence>MTTADHGSGATSAREPDREKIDRIAAYVDDQRKAEKSWFQQWSTFTVYLALAAFFFGIGTWSDLRNRIAGPPPDPAQLTKDSFVKTLEAFCKPYVGQAPNKNKGTGFARVAADDLDVLNVRQQMGLVWTTYSAPTGMDSKDIGSLASIKSNYFAANSFLQGAIGRAKAGERDGYTLDVGLYRQANAAYLKAAGDLGFTTCAHYWGIDDVPQTAP</sequence>
<reference evidence="2 3" key="1">
    <citation type="submission" date="2023-02" db="EMBL/GenBank/DDBJ databases">
        <authorList>
            <person name="Maleckis M."/>
        </authorList>
    </citation>
    <scope>NUCLEOTIDE SEQUENCE [LARGE SCALE GENOMIC DNA]</scope>
    <source>
        <strain evidence="2 3">P8-A2</strain>
    </source>
</reference>
<organism evidence="2 3">
    <name type="scientific">Streptomyces mirabilis</name>
    <dbReference type="NCBI Taxonomy" id="68239"/>
    <lineage>
        <taxon>Bacteria</taxon>
        <taxon>Bacillati</taxon>
        <taxon>Actinomycetota</taxon>
        <taxon>Actinomycetes</taxon>
        <taxon>Kitasatosporales</taxon>
        <taxon>Streptomycetaceae</taxon>
        <taxon>Streptomyces</taxon>
    </lineage>
</organism>
<keyword evidence="1" id="KW-0472">Membrane</keyword>
<keyword evidence="1" id="KW-1133">Transmembrane helix</keyword>
<keyword evidence="3" id="KW-1185">Reference proteome</keyword>
<proteinExistence type="predicted"/>